<dbReference type="PANTHER" id="PTHR47283:SF1">
    <property type="entry name" value="ENT-KAURENE OXIDASE, CHLOROPLASTIC"/>
    <property type="match status" value="1"/>
</dbReference>
<keyword evidence="11" id="KW-1185">Reference proteome</keyword>
<keyword evidence="4 9" id="KW-1133">Transmembrane helix</keyword>
<evidence type="ECO:0000256" key="8">
    <source>
        <dbReference type="RuleBase" id="RU000461"/>
    </source>
</evidence>
<comment type="caution">
    <text evidence="10">The sequence shown here is derived from an EMBL/GenBank/DDBJ whole genome shotgun (WGS) entry which is preliminary data.</text>
</comment>
<evidence type="ECO:0000256" key="7">
    <source>
        <dbReference type="PIRSR" id="PIRSR602401-1"/>
    </source>
</evidence>
<dbReference type="Gene3D" id="1.10.630.10">
    <property type="entry name" value="Cytochrome P450"/>
    <property type="match status" value="1"/>
</dbReference>
<comment type="subcellular location">
    <subcellularLocation>
        <location evidence="1">Membrane</location>
        <topology evidence="1">Single-pass membrane protein</topology>
    </subcellularLocation>
</comment>
<dbReference type="GO" id="GO:0010241">
    <property type="term" value="P:ent-kaurene oxidation to kaurenoic acid"/>
    <property type="evidence" value="ECO:0007669"/>
    <property type="project" value="InterPro"/>
</dbReference>
<reference evidence="10" key="1">
    <citation type="submission" date="2022-07" db="EMBL/GenBank/DDBJ databases">
        <authorList>
            <person name="Macas J."/>
            <person name="Novak P."/>
            <person name="Neumann P."/>
        </authorList>
    </citation>
    <scope>NUCLEOTIDE SEQUENCE</scope>
</reference>
<dbReference type="InterPro" id="IPR036396">
    <property type="entry name" value="Cyt_P450_sf"/>
</dbReference>
<dbReference type="Pfam" id="PF00067">
    <property type="entry name" value="p450"/>
    <property type="match status" value="1"/>
</dbReference>
<keyword evidence="7 8" id="KW-0479">Metal-binding</keyword>
<dbReference type="GO" id="GO:0005506">
    <property type="term" value="F:iron ion binding"/>
    <property type="evidence" value="ECO:0007669"/>
    <property type="project" value="InterPro"/>
</dbReference>
<evidence type="ECO:0000256" key="2">
    <source>
        <dbReference type="ARBA" id="ARBA00010617"/>
    </source>
</evidence>
<sequence>MVEERVLSMDAVIKTMQDWSLGTFLTAGLVIALAAILPKLFNDHKKKSPSNLPPAIPGLPVLGNLLQLKEKKPHKTFLNWVEEYGPIYSIKTGATTLVVLNSTQLAKEAMVNKHSSISTRKLTSALNLLTHHKSMVAMSDYGDFHRTVKRHMLTAVLGASAQKQYRIHRDILIHNVCCGLQDELKKYPQEAVNLRKYFQSELFRLALKQGIGKDLDSVYVDELASTVSRDMMYKFLVADCMEGAIEVDWRDFFPYLKWAPNGRFEKKVREIQLRRDAVMKALIKEQKKRIESGKEINCFLDYLLSEGKTLTDKQIEMIVWEEIIETSDTTVVATEWAMYELAKDPERQNKLFHEIHGVCGSEKVTEDHLRQLPYLSAIFHETLRKHGPVPVIPLRYVHEDVELGGYHIPAGTQIAINIYACNMEKALWESPGEWKPERFLEGKYEQNDLLKTMAFGGGKRACAGALQAWTISCLAIARLIQEFEWRLEKEEEENVATVGLTSYKLSPLLANIKPRN</sequence>
<keyword evidence="7 8" id="KW-0408">Iron</keyword>
<evidence type="ECO:0000256" key="1">
    <source>
        <dbReference type="ARBA" id="ARBA00004167"/>
    </source>
</evidence>
<evidence type="ECO:0000256" key="3">
    <source>
        <dbReference type="ARBA" id="ARBA00022692"/>
    </source>
</evidence>
<feature type="binding site" description="axial binding residue" evidence="7">
    <location>
        <position position="462"/>
    </location>
    <ligand>
        <name>heme</name>
        <dbReference type="ChEBI" id="CHEBI:30413"/>
    </ligand>
    <ligandPart>
        <name>Fe</name>
        <dbReference type="ChEBI" id="CHEBI:18248"/>
    </ligandPart>
</feature>
<proteinExistence type="inferred from homology"/>
<evidence type="ECO:0000313" key="11">
    <source>
        <dbReference type="Proteomes" id="UP001152484"/>
    </source>
</evidence>
<dbReference type="InterPro" id="IPR017972">
    <property type="entry name" value="Cyt_P450_CS"/>
</dbReference>
<protein>
    <recommendedName>
        <fullName evidence="12">Ent-kaurene oxidase</fullName>
    </recommendedName>
</protein>
<dbReference type="InterPro" id="IPR002401">
    <property type="entry name" value="Cyt_P450_E_grp-I"/>
</dbReference>
<dbReference type="PRINTS" id="PR00463">
    <property type="entry name" value="EP450I"/>
</dbReference>
<dbReference type="OrthoDB" id="2789670at2759"/>
<organism evidence="10 11">
    <name type="scientific">Cuscuta europaea</name>
    <name type="common">European dodder</name>
    <dbReference type="NCBI Taxonomy" id="41803"/>
    <lineage>
        <taxon>Eukaryota</taxon>
        <taxon>Viridiplantae</taxon>
        <taxon>Streptophyta</taxon>
        <taxon>Embryophyta</taxon>
        <taxon>Tracheophyta</taxon>
        <taxon>Spermatophyta</taxon>
        <taxon>Magnoliopsida</taxon>
        <taxon>eudicotyledons</taxon>
        <taxon>Gunneridae</taxon>
        <taxon>Pentapetalae</taxon>
        <taxon>asterids</taxon>
        <taxon>lamiids</taxon>
        <taxon>Solanales</taxon>
        <taxon>Convolvulaceae</taxon>
        <taxon>Cuscuteae</taxon>
        <taxon>Cuscuta</taxon>
        <taxon>Cuscuta subgen. Cuscuta</taxon>
    </lineage>
</organism>
<dbReference type="InterPro" id="IPR001128">
    <property type="entry name" value="Cyt_P450"/>
</dbReference>
<name>A0A9P0YWB2_CUSEU</name>
<dbReference type="AlphaFoldDB" id="A0A9P0YWB2"/>
<evidence type="ECO:0000256" key="5">
    <source>
        <dbReference type="ARBA" id="ARBA00023002"/>
    </source>
</evidence>
<accession>A0A9P0YWB2</accession>
<comment type="cofactor">
    <cofactor evidence="7">
        <name>heme</name>
        <dbReference type="ChEBI" id="CHEBI:30413"/>
    </cofactor>
</comment>
<keyword evidence="5 8" id="KW-0560">Oxidoreductase</keyword>
<evidence type="ECO:0000256" key="9">
    <source>
        <dbReference type="SAM" id="Phobius"/>
    </source>
</evidence>
<dbReference type="GO" id="GO:0009686">
    <property type="term" value="P:gibberellin biosynthetic process"/>
    <property type="evidence" value="ECO:0007669"/>
    <property type="project" value="InterPro"/>
</dbReference>
<keyword evidence="7 8" id="KW-0349">Heme</keyword>
<dbReference type="GO" id="GO:0020037">
    <property type="term" value="F:heme binding"/>
    <property type="evidence" value="ECO:0007669"/>
    <property type="project" value="InterPro"/>
</dbReference>
<feature type="transmembrane region" description="Helical" evidence="9">
    <location>
        <begin position="20"/>
        <end position="41"/>
    </location>
</feature>
<evidence type="ECO:0000313" key="10">
    <source>
        <dbReference type="EMBL" id="CAH9078015.1"/>
    </source>
</evidence>
<dbReference type="InterPro" id="IPR044225">
    <property type="entry name" value="KO_chloroplastic"/>
</dbReference>
<evidence type="ECO:0008006" key="12">
    <source>
        <dbReference type="Google" id="ProtNLM"/>
    </source>
</evidence>
<evidence type="ECO:0000256" key="4">
    <source>
        <dbReference type="ARBA" id="ARBA00022989"/>
    </source>
</evidence>
<dbReference type="SUPFAM" id="SSF48264">
    <property type="entry name" value="Cytochrome P450"/>
    <property type="match status" value="1"/>
</dbReference>
<dbReference type="GO" id="GO:0009707">
    <property type="term" value="C:chloroplast outer membrane"/>
    <property type="evidence" value="ECO:0007669"/>
    <property type="project" value="TreeGrafter"/>
</dbReference>
<dbReference type="CDD" id="cd11075">
    <property type="entry name" value="CYP77_89"/>
    <property type="match status" value="1"/>
</dbReference>
<gene>
    <name evidence="10" type="ORF">CEURO_LOCUS6539</name>
</gene>
<dbReference type="PROSITE" id="PS00086">
    <property type="entry name" value="CYTOCHROME_P450"/>
    <property type="match status" value="1"/>
</dbReference>
<dbReference type="GO" id="GO:0052615">
    <property type="term" value="F:ent-kaurene oxidase activity"/>
    <property type="evidence" value="ECO:0007669"/>
    <property type="project" value="InterPro"/>
</dbReference>
<keyword evidence="6 9" id="KW-0472">Membrane</keyword>
<dbReference type="Proteomes" id="UP001152484">
    <property type="component" value="Unassembled WGS sequence"/>
</dbReference>
<keyword evidence="3 9" id="KW-0812">Transmembrane</keyword>
<dbReference type="GO" id="GO:0005783">
    <property type="term" value="C:endoplasmic reticulum"/>
    <property type="evidence" value="ECO:0007669"/>
    <property type="project" value="TreeGrafter"/>
</dbReference>
<comment type="similarity">
    <text evidence="2 8">Belongs to the cytochrome P450 family.</text>
</comment>
<dbReference type="PANTHER" id="PTHR47283">
    <property type="entry name" value="ENT-KAURENE OXIDASE, CHLOROPLASTIC"/>
    <property type="match status" value="1"/>
</dbReference>
<dbReference type="GO" id="GO:0016709">
    <property type="term" value="F:oxidoreductase activity, acting on paired donors, with incorporation or reduction of molecular oxygen, NAD(P)H as one donor, and incorporation of one atom of oxygen"/>
    <property type="evidence" value="ECO:0007669"/>
    <property type="project" value="TreeGrafter"/>
</dbReference>
<keyword evidence="8" id="KW-0503">Monooxygenase</keyword>
<evidence type="ECO:0000256" key="6">
    <source>
        <dbReference type="ARBA" id="ARBA00023136"/>
    </source>
</evidence>
<dbReference type="EMBL" id="CAMAPE010000010">
    <property type="protein sequence ID" value="CAH9078015.1"/>
    <property type="molecule type" value="Genomic_DNA"/>
</dbReference>